<gene>
    <name evidence="2" type="ORF">IMZ08_10595</name>
</gene>
<comment type="caution">
    <text evidence="2">The sequence shown here is derived from an EMBL/GenBank/DDBJ whole genome shotgun (WGS) entry which is preliminary data.</text>
</comment>
<feature type="chain" id="PRO_5045050433" evidence="1">
    <location>
        <begin position="26"/>
        <end position="602"/>
    </location>
</feature>
<proteinExistence type="predicted"/>
<dbReference type="Proteomes" id="UP001516662">
    <property type="component" value="Unassembled WGS sequence"/>
</dbReference>
<dbReference type="Gene3D" id="1.10.287.950">
    <property type="entry name" value="Methyl-accepting chemotaxis protein"/>
    <property type="match status" value="1"/>
</dbReference>
<feature type="signal peptide" evidence="1">
    <location>
        <begin position="1"/>
        <end position="25"/>
    </location>
</feature>
<keyword evidence="3" id="KW-1185">Reference proteome</keyword>
<sequence length="602" mass="65545">MRRITKLLLVFAAILLVLPTFLVTAASNDSKSGGEQGKISSKDEVVYAKLSATGERQEIYVVNILDIEKAGSIVDYGSYISLKNLTDLSQLKLADNRVEFTAQEGKFYYQGNINDEPLPWEITVAYYLNGNKITPEELAGKDGRVEIRIATLANEQVDPVFFKNYLLQISLSLNLDLFGNIQSPDGIQANAGKNKQITFTVMPEKEEEFIVEADVVRFELDGIDITAIPSSMSIDAPNINEMTDDMETLADAIKEINNGVGELNNGVSDLNNGVKSLSNGSKKYKDGIASIAGSSSELISASKSIEEALETFSTALANPEETGIGDLRELETGLAQMSDGLTITAEGLATLKDNYVNAYSALNSSMEAIPDYVITEEQIQQLYNSGANQTVVNQLIETYSAARKAKGTYLAVKEAFDAVTATLEQVSGSLAEMANGIDKMAKGLADAQADTNVADTLAQLQEGLSQLSSNYKAFHTGLVDYTGGVGQLSSVYHEMHTGIAELSKGTGELGKGVGKLHDGTTELHESTNNLPAQMKEEVREMMAEFDKSDFEPVSFVSPRNENIHSVQFVFKTESIKKEEPIETVKLDQEPKGFWARLMELFK</sequence>
<organism evidence="2 3">
    <name type="scientific">Litchfieldia luteola</name>
    <dbReference type="NCBI Taxonomy" id="682179"/>
    <lineage>
        <taxon>Bacteria</taxon>
        <taxon>Bacillati</taxon>
        <taxon>Bacillota</taxon>
        <taxon>Bacilli</taxon>
        <taxon>Bacillales</taxon>
        <taxon>Bacillaceae</taxon>
        <taxon>Litchfieldia</taxon>
    </lineage>
</organism>
<evidence type="ECO:0000313" key="3">
    <source>
        <dbReference type="Proteomes" id="UP001516662"/>
    </source>
</evidence>
<dbReference type="SUPFAM" id="SSF58104">
    <property type="entry name" value="Methyl-accepting chemotaxis protein (MCP) signaling domain"/>
    <property type="match status" value="1"/>
</dbReference>
<evidence type="ECO:0000313" key="2">
    <source>
        <dbReference type="EMBL" id="MBE4908504.1"/>
    </source>
</evidence>
<keyword evidence="1" id="KW-0732">Signal</keyword>
<dbReference type="RefSeq" id="WP_193536264.1">
    <property type="nucleotide sequence ID" value="NZ_JADCLJ010000020.1"/>
</dbReference>
<accession>A0ABR9QK08</accession>
<evidence type="ECO:0000256" key="1">
    <source>
        <dbReference type="SAM" id="SignalP"/>
    </source>
</evidence>
<dbReference type="NCBIfam" id="TIGR03057">
    <property type="entry name" value="xxxLxxG_by_4"/>
    <property type="match status" value="1"/>
</dbReference>
<dbReference type="EMBL" id="JADCLJ010000020">
    <property type="protein sequence ID" value="MBE4908504.1"/>
    <property type="molecule type" value="Genomic_DNA"/>
</dbReference>
<reference evidence="2 3" key="1">
    <citation type="submission" date="2020-10" db="EMBL/GenBank/DDBJ databases">
        <title>Bacillus sp. HD4P25, an endophyte from a halophyte.</title>
        <authorList>
            <person name="Sun J.-Q."/>
        </authorList>
    </citation>
    <scope>NUCLEOTIDE SEQUENCE [LARGE SCALE GENOMIC DNA]</scope>
    <source>
        <strain evidence="2 3">YIM 93174</strain>
    </source>
</reference>
<name>A0ABR9QK08_9BACI</name>
<dbReference type="InterPro" id="IPR023908">
    <property type="entry name" value="xxxLxxG_rpt"/>
</dbReference>
<protein>
    <submittedName>
        <fullName evidence="2">YhgE/Pip domain-containing protein</fullName>
    </submittedName>
</protein>